<accession>A0A6N4VEJ4</accession>
<dbReference type="Pfam" id="PF00501">
    <property type="entry name" value="AMP-binding"/>
    <property type="match status" value="1"/>
</dbReference>
<dbReference type="InterPro" id="IPR045851">
    <property type="entry name" value="AMP-bd_C_sf"/>
</dbReference>
<dbReference type="RefSeq" id="WP_163676883.1">
    <property type="nucleotide sequence ID" value="NZ_AP022570.1"/>
</dbReference>
<dbReference type="Pfam" id="PF13193">
    <property type="entry name" value="AMP-binding_C"/>
    <property type="match status" value="1"/>
</dbReference>
<protein>
    <submittedName>
        <fullName evidence="4">2,3-dihydroxybenzoate-AMP ligase</fullName>
    </submittedName>
</protein>
<dbReference type="Gene3D" id="3.40.50.12780">
    <property type="entry name" value="N-terminal domain of ligase-like"/>
    <property type="match status" value="1"/>
</dbReference>
<dbReference type="Proteomes" id="UP000466785">
    <property type="component" value="Chromosome"/>
</dbReference>
<evidence type="ECO:0000259" key="3">
    <source>
        <dbReference type="Pfam" id="PF13193"/>
    </source>
</evidence>
<dbReference type="AlphaFoldDB" id="A0A6N4VEJ4"/>
<sequence>MSTGFLADQGKPHGYASADLLTGFVPFPEDRAKAYRDAGYWTGQPLDSILTDAAARWPDRTAIVDSATSYSFAELAAVAARVAAGLAELGITEGDRVMVQLPNSCQFAVALFGLLRAGAVPVMCLPGHRTAELGHFAEVSGAVALIVADKVGGFDYRDMAATLVAEHPALRHVIVDGDCADFVPWSSLVEHPGEPADRRPVDPNSPALLLVSGGTTGLPKLIARTHDDYLYNARTCAQTCQMTAQDVYLVALPAGHNFPLACPGLLGSMTVGATTVFTADPSPESAFALIDKHAVTVTGLVNALAKLWAQACDWEPVLPTSLRYVQVGGSRMSPEDARFILDRLTPGMAQIFGMAEGMLNFTRPGDPLDVVVHTQGRPMSPADEMRVVDDNGGEVAPGEEGELLVRGPYTLNGYYRADDANARSFSPDGFYRTGDRVRIFDHGPRAGYVEVTGRIKDVIHRGGETVSATDLEDHLHTHPQIYSAAAVALPDEYLGEKICAAVVFRGRPITLAELNAFLDERGVSAHARPDALVAMPTLPSTAVGKVDKKQVVARLVAGKNG</sequence>
<feature type="domain" description="AMP-dependent synthetase/ligase" evidence="2">
    <location>
        <begin position="51"/>
        <end position="415"/>
    </location>
</feature>
<dbReference type="InterPro" id="IPR042099">
    <property type="entry name" value="ANL_N_sf"/>
</dbReference>
<evidence type="ECO:0000313" key="5">
    <source>
        <dbReference type="Proteomes" id="UP000466785"/>
    </source>
</evidence>
<reference evidence="4 5" key="1">
    <citation type="journal article" date="2019" name="Emerg. Microbes Infect.">
        <title>Comprehensive subspecies identification of 175 nontuberculous mycobacteria species based on 7547 genomic profiles.</title>
        <authorList>
            <person name="Matsumoto Y."/>
            <person name="Kinjo T."/>
            <person name="Motooka D."/>
            <person name="Nabeya D."/>
            <person name="Jung N."/>
            <person name="Uechi K."/>
            <person name="Horii T."/>
            <person name="Iida T."/>
            <person name="Fujita J."/>
            <person name="Nakamura S."/>
        </authorList>
    </citation>
    <scope>NUCLEOTIDE SEQUENCE [LARGE SCALE GENOMIC DNA]</scope>
    <source>
        <strain evidence="4 5">JCM 12603</strain>
    </source>
</reference>
<dbReference type="EMBL" id="AP022570">
    <property type="protein sequence ID" value="BBX53011.1"/>
    <property type="molecule type" value="Genomic_DNA"/>
</dbReference>
<keyword evidence="5" id="KW-1185">Reference proteome</keyword>
<dbReference type="InterPro" id="IPR050237">
    <property type="entry name" value="ATP-dep_AMP-bd_enzyme"/>
</dbReference>
<dbReference type="GO" id="GO:0016877">
    <property type="term" value="F:ligase activity, forming carbon-sulfur bonds"/>
    <property type="evidence" value="ECO:0007669"/>
    <property type="project" value="UniProtKB-ARBA"/>
</dbReference>
<name>A0A6N4VEJ4_9MYCO</name>
<organism evidence="4 5">
    <name type="scientific">Mycolicibacterium poriferae</name>
    <dbReference type="NCBI Taxonomy" id="39694"/>
    <lineage>
        <taxon>Bacteria</taxon>
        <taxon>Bacillati</taxon>
        <taxon>Actinomycetota</taxon>
        <taxon>Actinomycetes</taxon>
        <taxon>Mycobacteriales</taxon>
        <taxon>Mycobacteriaceae</taxon>
        <taxon>Mycolicibacterium</taxon>
    </lineage>
</organism>
<feature type="domain" description="AMP-binding enzyme C-terminal" evidence="3">
    <location>
        <begin position="471"/>
        <end position="545"/>
    </location>
</feature>
<evidence type="ECO:0000256" key="1">
    <source>
        <dbReference type="ARBA" id="ARBA00022598"/>
    </source>
</evidence>
<evidence type="ECO:0000259" key="2">
    <source>
        <dbReference type="Pfam" id="PF00501"/>
    </source>
</evidence>
<dbReference type="InterPro" id="IPR000873">
    <property type="entry name" value="AMP-dep_synth/lig_dom"/>
</dbReference>
<evidence type="ECO:0000313" key="4">
    <source>
        <dbReference type="EMBL" id="BBX53011.1"/>
    </source>
</evidence>
<dbReference type="InterPro" id="IPR025110">
    <property type="entry name" value="AMP-bd_C"/>
</dbReference>
<dbReference type="KEGG" id="mpof:MPOR_40370"/>
<dbReference type="PANTHER" id="PTHR43767">
    <property type="entry name" value="LONG-CHAIN-FATTY-ACID--COA LIGASE"/>
    <property type="match status" value="1"/>
</dbReference>
<proteinExistence type="predicted"/>
<gene>
    <name evidence="4" type="ORF">MPOR_40370</name>
</gene>
<keyword evidence="1 4" id="KW-0436">Ligase</keyword>
<dbReference type="FunFam" id="2.30.38.10:FF:000003">
    <property type="entry name" value="Vibriobactin-specific 2,3-dihydroxybenzoate-AMP ligase"/>
    <property type="match status" value="1"/>
</dbReference>
<dbReference type="PANTHER" id="PTHR43767:SF10">
    <property type="entry name" value="SURFACTIN SYNTHASE SUBUNIT 1"/>
    <property type="match status" value="1"/>
</dbReference>
<dbReference type="Gene3D" id="3.30.300.30">
    <property type="match status" value="1"/>
</dbReference>
<dbReference type="SUPFAM" id="SSF56801">
    <property type="entry name" value="Acetyl-CoA synthetase-like"/>
    <property type="match status" value="1"/>
</dbReference>